<accession>A0A3A1YK64</accession>
<sequence>MNICVFQTNLKLGKMPKIGFCIKSSIAMVQKFVAYKLFLKKSSFFAEFIFVFKGLQTLNRGYTQMVGGKEIK</sequence>
<reference evidence="1 2" key="1">
    <citation type="submission" date="2017-08" db="EMBL/GenBank/DDBJ databases">
        <title>Capnocytophaga canis 17-158 assembly.</title>
        <authorList>
            <person name="Gulvik C.A."/>
        </authorList>
    </citation>
    <scope>NUCLEOTIDE SEQUENCE [LARGE SCALE GENOMIC DNA]</scope>
    <source>
        <strain evidence="1 2">17-158</strain>
    </source>
</reference>
<dbReference type="AlphaFoldDB" id="A0A3A1YK64"/>
<dbReference type="EMBL" id="NSDI01000002">
    <property type="protein sequence ID" value="RIY37619.1"/>
    <property type="molecule type" value="Genomic_DNA"/>
</dbReference>
<name>A0A3A1YK64_9FLAO</name>
<comment type="caution">
    <text evidence="1">The sequence shown here is derived from an EMBL/GenBank/DDBJ whole genome shotgun (WGS) entry which is preliminary data.</text>
</comment>
<protein>
    <submittedName>
        <fullName evidence="1">Uncharacterized protein</fullName>
    </submittedName>
</protein>
<organism evidence="1 2">
    <name type="scientific">Capnocytophaga canis</name>
    <dbReference type="NCBI Taxonomy" id="1848903"/>
    <lineage>
        <taxon>Bacteria</taxon>
        <taxon>Pseudomonadati</taxon>
        <taxon>Bacteroidota</taxon>
        <taxon>Flavobacteriia</taxon>
        <taxon>Flavobacteriales</taxon>
        <taxon>Flavobacteriaceae</taxon>
        <taxon>Capnocytophaga</taxon>
    </lineage>
</organism>
<evidence type="ECO:0000313" key="1">
    <source>
        <dbReference type="EMBL" id="RIY37619.1"/>
    </source>
</evidence>
<gene>
    <name evidence="1" type="ORF">CKY20_02680</name>
</gene>
<dbReference type="Proteomes" id="UP000265497">
    <property type="component" value="Unassembled WGS sequence"/>
</dbReference>
<proteinExistence type="predicted"/>
<evidence type="ECO:0000313" key="2">
    <source>
        <dbReference type="Proteomes" id="UP000265497"/>
    </source>
</evidence>